<dbReference type="EMBL" id="JBAWSX010000004">
    <property type="protein sequence ID" value="MEI4801714.1"/>
    <property type="molecule type" value="Genomic_DNA"/>
</dbReference>
<organism evidence="1 2">
    <name type="scientific">Bacillus bruguierae</name>
    <dbReference type="NCBI Taxonomy" id="3127667"/>
    <lineage>
        <taxon>Bacteria</taxon>
        <taxon>Bacillati</taxon>
        <taxon>Bacillota</taxon>
        <taxon>Bacilli</taxon>
        <taxon>Bacillales</taxon>
        <taxon>Bacillaceae</taxon>
        <taxon>Bacillus</taxon>
    </lineage>
</organism>
<gene>
    <name evidence="1" type="ORF">WAZ07_10300</name>
</gene>
<dbReference type="Proteomes" id="UP001372526">
    <property type="component" value="Unassembled WGS sequence"/>
</dbReference>
<comment type="caution">
    <text evidence="1">The sequence shown here is derived from an EMBL/GenBank/DDBJ whole genome shotgun (WGS) entry which is preliminary data.</text>
</comment>
<proteinExistence type="predicted"/>
<protein>
    <submittedName>
        <fullName evidence="1">Uncharacterized protein</fullName>
    </submittedName>
</protein>
<keyword evidence="2" id="KW-1185">Reference proteome</keyword>
<evidence type="ECO:0000313" key="2">
    <source>
        <dbReference type="Proteomes" id="UP001372526"/>
    </source>
</evidence>
<sequence>MACINRSCFNICLETKLNPNGGAEITVRCNDDCSSDFNVIPFTACFNTTLNNDFSFSTELAALIKR</sequence>
<dbReference type="RefSeq" id="WP_090918281.1">
    <property type="nucleotide sequence ID" value="NZ_JBAWSX010000004.1"/>
</dbReference>
<evidence type="ECO:0000313" key="1">
    <source>
        <dbReference type="EMBL" id="MEI4801714.1"/>
    </source>
</evidence>
<accession>A0ABU8FGA4</accession>
<name>A0ABU8FGA4_9BACI</name>
<reference evidence="1 2" key="1">
    <citation type="submission" date="2024-01" db="EMBL/GenBank/DDBJ databases">
        <title>Seven novel Bacillus-like species.</title>
        <authorList>
            <person name="Liu G."/>
        </authorList>
    </citation>
    <scope>NUCLEOTIDE SEQUENCE [LARGE SCALE GENOMIC DNA]</scope>
    <source>
        <strain evidence="1 2">FJAT-51639</strain>
    </source>
</reference>